<evidence type="ECO:0000313" key="3">
    <source>
        <dbReference type="Proteomes" id="UP000559626"/>
    </source>
</evidence>
<dbReference type="RefSeq" id="WP_169532420.1">
    <property type="nucleotide sequence ID" value="NZ_JABBGH010000002.1"/>
</dbReference>
<organism evidence="2 3">
    <name type="scientific">Hymenobacter polaris</name>
    <dbReference type="NCBI Taxonomy" id="2682546"/>
    <lineage>
        <taxon>Bacteria</taxon>
        <taxon>Pseudomonadati</taxon>
        <taxon>Bacteroidota</taxon>
        <taxon>Cytophagia</taxon>
        <taxon>Cytophagales</taxon>
        <taxon>Hymenobacteraceae</taxon>
        <taxon>Hymenobacter</taxon>
    </lineage>
</organism>
<name>A0A7Y0AES9_9BACT</name>
<dbReference type="EMBL" id="JABBGH010000002">
    <property type="protein sequence ID" value="NML65977.1"/>
    <property type="molecule type" value="Genomic_DNA"/>
</dbReference>
<reference evidence="2 3" key="1">
    <citation type="submission" date="2020-04" db="EMBL/GenBank/DDBJ databases">
        <title>Hymenobacter polaris sp. nov., isolated from Arctic soil.</title>
        <authorList>
            <person name="Dahal R.H."/>
        </authorList>
    </citation>
    <scope>NUCLEOTIDE SEQUENCE [LARGE SCALE GENOMIC DNA]</scope>
    <source>
        <strain evidence="2 3">RP-2-7</strain>
    </source>
</reference>
<feature type="domain" description="HTH-like" evidence="1">
    <location>
        <begin position="3"/>
        <end position="45"/>
    </location>
</feature>
<keyword evidence="3" id="KW-1185">Reference proteome</keyword>
<protein>
    <submittedName>
        <fullName evidence="2">IS3 family transposase</fullName>
    </submittedName>
</protein>
<comment type="caution">
    <text evidence="2">The sequence shown here is derived from an EMBL/GenBank/DDBJ whole genome shotgun (WGS) entry which is preliminary data.</text>
</comment>
<dbReference type="InterPro" id="IPR025948">
    <property type="entry name" value="HTH-like_dom"/>
</dbReference>
<gene>
    <name evidence="2" type="ORF">HHL22_12250</name>
</gene>
<dbReference type="Proteomes" id="UP000559626">
    <property type="component" value="Unassembled WGS sequence"/>
</dbReference>
<sequence>MPEAFGQYKRCYGTRRLRVELQAQGYRIGRQRLRSAIRCHGLRAI</sequence>
<evidence type="ECO:0000259" key="1">
    <source>
        <dbReference type="Pfam" id="PF13276"/>
    </source>
</evidence>
<dbReference type="Pfam" id="PF13276">
    <property type="entry name" value="HTH_21"/>
    <property type="match status" value="1"/>
</dbReference>
<proteinExistence type="predicted"/>
<accession>A0A7Y0AES9</accession>
<dbReference type="AlphaFoldDB" id="A0A7Y0AES9"/>
<evidence type="ECO:0000313" key="2">
    <source>
        <dbReference type="EMBL" id="NML65977.1"/>
    </source>
</evidence>